<organism evidence="2 3">
    <name type="scientific">Diversispora eburnea</name>
    <dbReference type="NCBI Taxonomy" id="1213867"/>
    <lineage>
        <taxon>Eukaryota</taxon>
        <taxon>Fungi</taxon>
        <taxon>Fungi incertae sedis</taxon>
        <taxon>Mucoromycota</taxon>
        <taxon>Glomeromycotina</taxon>
        <taxon>Glomeromycetes</taxon>
        <taxon>Diversisporales</taxon>
        <taxon>Diversisporaceae</taxon>
        <taxon>Diversispora</taxon>
    </lineage>
</organism>
<evidence type="ECO:0000313" key="2">
    <source>
        <dbReference type="EMBL" id="CAG8509233.1"/>
    </source>
</evidence>
<evidence type="ECO:0000313" key="3">
    <source>
        <dbReference type="Proteomes" id="UP000789706"/>
    </source>
</evidence>
<sequence>MVNATEWLETNYPSNGTCTRIEDTENCSNDNAKIRSQIVNLNIDNQDLDGDFSVKGFTNLVKANFSFNKLTNAFDLKISIELEEYDYSNNQHRGDWGGSSSIFPKLKKFNLSHNYITKITFQAPQLTHIDVSHNYLSELNLKGIADLQTLNCSNNLNLENLTLPNNFKPSVLDCYNTYLKNITFSNSSIFDCEKGVFITSTNTTTPTDTITKTATPTFHTIPTTHENLSLKLGLGLGIPFAITLLGLLTFFGYKYKKNRTPEFRVGGNK</sequence>
<dbReference type="AlphaFoldDB" id="A0A9N8ZWL0"/>
<keyword evidence="3" id="KW-1185">Reference proteome</keyword>
<comment type="caution">
    <text evidence="2">The sequence shown here is derived from an EMBL/GenBank/DDBJ whole genome shotgun (WGS) entry which is preliminary data.</text>
</comment>
<dbReference type="SUPFAM" id="SSF52058">
    <property type="entry name" value="L domain-like"/>
    <property type="match status" value="1"/>
</dbReference>
<feature type="transmembrane region" description="Helical" evidence="1">
    <location>
        <begin position="232"/>
        <end position="253"/>
    </location>
</feature>
<dbReference type="Proteomes" id="UP000789706">
    <property type="component" value="Unassembled WGS sequence"/>
</dbReference>
<name>A0A9N8ZWL0_9GLOM</name>
<keyword evidence="1" id="KW-0812">Transmembrane</keyword>
<dbReference type="InterPro" id="IPR032675">
    <property type="entry name" value="LRR_dom_sf"/>
</dbReference>
<dbReference type="PROSITE" id="PS51450">
    <property type="entry name" value="LRR"/>
    <property type="match status" value="1"/>
</dbReference>
<dbReference type="InterPro" id="IPR001611">
    <property type="entry name" value="Leu-rich_rpt"/>
</dbReference>
<dbReference type="Gene3D" id="3.80.10.10">
    <property type="entry name" value="Ribonuclease Inhibitor"/>
    <property type="match status" value="1"/>
</dbReference>
<keyword evidence="1" id="KW-0472">Membrane</keyword>
<protein>
    <submittedName>
        <fullName evidence="2">6451_t:CDS:1</fullName>
    </submittedName>
</protein>
<proteinExistence type="predicted"/>
<keyword evidence="1" id="KW-1133">Transmembrane helix</keyword>
<accession>A0A9N8ZWL0</accession>
<reference evidence="2" key="1">
    <citation type="submission" date="2021-06" db="EMBL/GenBank/DDBJ databases">
        <authorList>
            <person name="Kallberg Y."/>
            <person name="Tangrot J."/>
            <person name="Rosling A."/>
        </authorList>
    </citation>
    <scope>NUCLEOTIDE SEQUENCE</scope>
    <source>
        <strain evidence="2">AZ414A</strain>
    </source>
</reference>
<dbReference type="OrthoDB" id="204638at2759"/>
<gene>
    <name evidence="2" type="ORF">DEBURN_LOCUS5086</name>
</gene>
<evidence type="ECO:0000256" key="1">
    <source>
        <dbReference type="SAM" id="Phobius"/>
    </source>
</evidence>
<dbReference type="EMBL" id="CAJVPK010000430">
    <property type="protein sequence ID" value="CAG8509233.1"/>
    <property type="molecule type" value="Genomic_DNA"/>
</dbReference>